<keyword evidence="3" id="KW-1185">Reference proteome</keyword>
<dbReference type="RefSeq" id="WP_207057904.1">
    <property type="nucleotide sequence ID" value="NZ_JAFIMU010000017.1"/>
</dbReference>
<dbReference type="Gene3D" id="2.60.120.650">
    <property type="entry name" value="Cupin"/>
    <property type="match status" value="1"/>
</dbReference>
<name>A0ABS3DPW1_9BACT</name>
<reference evidence="2 3" key="1">
    <citation type="submission" date="2021-02" db="EMBL/GenBank/DDBJ databases">
        <title>De Novo genome assembly of isolated myxobacteria.</title>
        <authorList>
            <person name="Stevens D.C."/>
        </authorList>
    </citation>
    <scope>NUCLEOTIDE SEQUENCE [LARGE SCALE GENOMIC DNA]</scope>
    <source>
        <strain evidence="2 3">ATCC 29039</strain>
    </source>
</reference>
<sequence>MSHCENLQAVLSPTPLEQFASDIWERNALVVRRDAPDYFRSLFCSAELDGLINASFTNNSIHLIQGTQFAAAWPRRPRKTTLSEFYKEFSDGKSLALREMHVRWKPITRLVSAIARQSGFVITADLIAAPPRSCNAGAWNDSRSFFVLQLEGTSTWRLPPGRFKPLPPEEGGGESLSLKAGDTLYLPFANLPGGASSSDALPMVETQDSHSLHLVFTVQRVTYADLLGRAVAAASVKDIELRRAMGFGGPLRPSGKAKSEPWFRELAAKTFEVPDWEGALQALKREHRKRLPFLPDGHFELLRHVESVDATTVVKRRPGIEVQAHLFEGQTELIFPGYYYHGPEKLLLALDFISATPQFAVKDIPGWYTDPERVRLVKHLISMGILTFATSPAAKSEVRPESA</sequence>
<protein>
    <recommendedName>
        <fullName evidence="4">JmjC domain-containing protein</fullName>
    </recommendedName>
</protein>
<gene>
    <name evidence="2" type="ORF">JYK02_38270</name>
</gene>
<dbReference type="InterPro" id="IPR039994">
    <property type="entry name" value="NO66-like"/>
</dbReference>
<evidence type="ECO:0008006" key="4">
    <source>
        <dbReference type="Google" id="ProtNLM"/>
    </source>
</evidence>
<evidence type="ECO:0000313" key="3">
    <source>
        <dbReference type="Proteomes" id="UP000664052"/>
    </source>
</evidence>
<comment type="caution">
    <text evidence="2">The sequence shown here is derived from an EMBL/GenBank/DDBJ whole genome shotgun (WGS) entry which is preliminary data.</text>
</comment>
<dbReference type="Proteomes" id="UP000664052">
    <property type="component" value="Unassembled WGS sequence"/>
</dbReference>
<dbReference type="EMBL" id="JAFIMU010000017">
    <property type="protein sequence ID" value="MBN8233380.1"/>
    <property type="molecule type" value="Genomic_DNA"/>
</dbReference>
<organism evidence="2 3">
    <name type="scientific">Corallococcus macrosporus</name>
    <dbReference type="NCBI Taxonomy" id="35"/>
    <lineage>
        <taxon>Bacteria</taxon>
        <taxon>Pseudomonadati</taxon>
        <taxon>Myxococcota</taxon>
        <taxon>Myxococcia</taxon>
        <taxon>Myxococcales</taxon>
        <taxon>Cystobacterineae</taxon>
        <taxon>Myxococcaceae</taxon>
        <taxon>Corallococcus</taxon>
    </lineage>
</organism>
<dbReference type="PANTHER" id="PTHR13096">
    <property type="entry name" value="MINA53 MYC INDUCED NUCLEAR ANTIGEN"/>
    <property type="match status" value="1"/>
</dbReference>
<evidence type="ECO:0000313" key="2">
    <source>
        <dbReference type="EMBL" id="MBN8233380.1"/>
    </source>
</evidence>
<dbReference type="SUPFAM" id="SSF51197">
    <property type="entry name" value="Clavaminate synthase-like"/>
    <property type="match status" value="1"/>
</dbReference>
<evidence type="ECO:0000256" key="1">
    <source>
        <dbReference type="ARBA" id="ARBA00023004"/>
    </source>
</evidence>
<keyword evidence="1" id="KW-0408">Iron</keyword>
<dbReference type="PANTHER" id="PTHR13096:SF8">
    <property type="entry name" value="RIBOSOMAL OXYGENASE 1"/>
    <property type="match status" value="1"/>
</dbReference>
<accession>A0ABS3DPW1</accession>
<proteinExistence type="predicted"/>